<evidence type="ECO:0000256" key="1">
    <source>
        <dbReference type="SAM" id="Coils"/>
    </source>
</evidence>
<proteinExistence type="predicted"/>
<comment type="caution">
    <text evidence="2">The sequence shown here is derived from an EMBL/GenBank/DDBJ whole genome shotgun (WGS) entry which is preliminary data.</text>
</comment>
<name>A0A7C1GQP1_9CREN</name>
<gene>
    <name evidence="2" type="ORF">ENN26_08500</name>
</gene>
<keyword evidence="1" id="KW-0175">Coiled coil</keyword>
<organism evidence="2">
    <name type="scientific">Thermofilum adornatum</name>
    <dbReference type="NCBI Taxonomy" id="1365176"/>
    <lineage>
        <taxon>Archaea</taxon>
        <taxon>Thermoproteota</taxon>
        <taxon>Thermoprotei</taxon>
        <taxon>Thermofilales</taxon>
        <taxon>Thermofilaceae</taxon>
        <taxon>Thermofilum</taxon>
    </lineage>
</organism>
<dbReference type="EMBL" id="DSAY01000155">
    <property type="protein sequence ID" value="HDP15792.1"/>
    <property type="molecule type" value="Genomic_DNA"/>
</dbReference>
<accession>A0A7C1GQP1</accession>
<sequence length="144" mass="16436">MSYSLYQFNSFDELLRYIDAQIANLQKVISQLEQRYEAVKARAEKMRMIEKVLEDLMGEKLTTLNEIDYMGLKVVVNARAIDELNVLEETLESQKDTLESLTSVREAIYKLSSALSSSSETEGLPIIVQMLNGIPVRILLKETE</sequence>
<reference evidence="2" key="1">
    <citation type="journal article" date="2020" name="mSystems">
        <title>Genome- and Community-Level Interaction Insights into Carbon Utilization and Element Cycling Functions of Hydrothermarchaeota in Hydrothermal Sediment.</title>
        <authorList>
            <person name="Zhou Z."/>
            <person name="Liu Y."/>
            <person name="Xu W."/>
            <person name="Pan J."/>
            <person name="Luo Z.H."/>
            <person name="Li M."/>
        </authorList>
    </citation>
    <scope>NUCLEOTIDE SEQUENCE [LARGE SCALE GENOMIC DNA]</scope>
    <source>
        <strain evidence="2">SpSt-116</strain>
    </source>
</reference>
<evidence type="ECO:0000313" key="2">
    <source>
        <dbReference type="EMBL" id="HDP15792.1"/>
    </source>
</evidence>
<dbReference type="AlphaFoldDB" id="A0A7C1GQP1"/>
<feature type="coiled-coil region" evidence="1">
    <location>
        <begin position="77"/>
        <end position="104"/>
    </location>
</feature>
<protein>
    <submittedName>
        <fullName evidence="2">Uncharacterized protein</fullName>
    </submittedName>
</protein>
<dbReference type="SUPFAM" id="SSF46966">
    <property type="entry name" value="Spectrin repeat"/>
    <property type="match status" value="1"/>
</dbReference>
<feature type="coiled-coil region" evidence="1">
    <location>
        <begin position="15"/>
        <end position="49"/>
    </location>
</feature>